<evidence type="ECO:0000313" key="3">
    <source>
        <dbReference type="EMBL" id="QEY71300.1"/>
    </source>
</evidence>
<dbReference type="OrthoDB" id="9788221at2"/>
<organism evidence="3 4">
    <name type="scientific">Pseudomonas denitrificans</name>
    <dbReference type="NCBI Taxonomy" id="43306"/>
    <lineage>
        <taxon>Bacteria</taxon>
        <taxon>Pseudomonadati</taxon>
        <taxon>Pseudomonadota</taxon>
        <taxon>Gammaproteobacteria</taxon>
        <taxon>Pseudomonadales</taxon>
        <taxon>Pseudomonadaceae</taxon>
        <taxon>Halopseudomonas</taxon>
    </lineage>
</organism>
<dbReference type="Proteomes" id="UP000326659">
    <property type="component" value="Chromosome"/>
</dbReference>
<dbReference type="KEGG" id="pden:F1C79_06410"/>
<sequence length="278" mass="30269">MPLYLQFEQVDVFAEHPYEGNALAVVVDADELTTEQMQAFARWTQLSETTFLLQPRTPEAHYRVRIFTPLRELPFAGHPTLGSCKVWLHQQDSLELAEIVQECPAGLIRIRRQGRQLAFSAPPLKRSGPLDAATLKLIEQGLGLATGQVRASQWVDNGPGWAGVLLASRAEVLAIRPDYAALQGLNVGVIAPWTGPDAEADVEVRAFMGEECNEDPVTGSLNAGLAQWLIGSGTLSDRYTASQGTVIGRRGRVQIESIDGTIWVGGDVQHCVSGRAVF</sequence>
<evidence type="ECO:0000256" key="2">
    <source>
        <dbReference type="PIRSR" id="PIRSR016184-1"/>
    </source>
</evidence>
<keyword evidence="4" id="KW-1185">Reference proteome</keyword>
<gene>
    <name evidence="3" type="ORF">F1C79_06410</name>
</gene>
<dbReference type="PANTHER" id="PTHR13774">
    <property type="entry name" value="PHENAZINE BIOSYNTHESIS PROTEIN"/>
    <property type="match status" value="1"/>
</dbReference>
<dbReference type="PIRSF" id="PIRSF016184">
    <property type="entry name" value="PhzC_PhzF"/>
    <property type="match status" value="1"/>
</dbReference>
<accession>A0A9X7N066</accession>
<dbReference type="Pfam" id="PF02567">
    <property type="entry name" value="PhzC-PhzF"/>
    <property type="match status" value="1"/>
</dbReference>
<dbReference type="GO" id="GO:0005737">
    <property type="term" value="C:cytoplasm"/>
    <property type="evidence" value="ECO:0007669"/>
    <property type="project" value="TreeGrafter"/>
</dbReference>
<protein>
    <submittedName>
        <fullName evidence="3">PhzF family phenazine biosynthesis protein</fullName>
    </submittedName>
</protein>
<dbReference type="AlphaFoldDB" id="A0A9X7N066"/>
<name>A0A9X7N066_PSEDE</name>
<dbReference type="EMBL" id="CP043626">
    <property type="protein sequence ID" value="QEY71300.1"/>
    <property type="molecule type" value="Genomic_DNA"/>
</dbReference>
<evidence type="ECO:0000313" key="4">
    <source>
        <dbReference type="Proteomes" id="UP000326659"/>
    </source>
</evidence>
<reference evidence="3 4" key="1">
    <citation type="submission" date="2019-09" db="EMBL/GenBank/DDBJ databases">
        <title>Prosopis cineraria nodule microbiome.</title>
        <authorList>
            <person name="Chaluvadi S.R."/>
            <person name="Ali R."/>
            <person name="Wang X."/>
        </authorList>
    </citation>
    <scope>NUCLEOTIDE SEQUENCE [LARGE SCALE GENOMIC DNA]</scope>
    <source>
        <strain evidence="3 4">BG1</strain>
    </source>
</reference>
<feature type="active site" evidence="2">
    <location>
        <position position="48"/>
    </location>
</feature>
<dbReference type="Gene3D" id="3.10.310.10">
    <property type="entry name" value="Diaminopimelate Epimerase, Chain A, domain 1"/>
    <property type="match status" value="2"/>
</dbReference>
<dbReference type="InterPro" id="IPR003719">
    <property type="entry name" value="Phenazine_PhzF-like"/>
</dbReference>
<comment type="similarity">
    <text evidence="1">Belongs to the PhzF family.</text>
</comment>
<evidence type="ECO:0000256" key="1">
    <source>
        <dbReference type="ARBA" id="ARBA00008270"/>
    </source>
</evidence>
<dbReference type="GO" id="GO:0016853">
    <property type="term" value="F:isomerase activity"/>
    <property type="evidence" value="ECO:0007669"/>
    <property type="project" value="TreeGrafter"/>
</dbReference>
<dbReference type="RefSeq" id="WP_151186818.1">
    <property type="nucleotide sequence ID" value="NZ_CP043626.1"/>
</dbReference>
<dbReference type="SUPFAM" id="SSF54506">
    <property type="entry name" value="Diaminopimelate epimerase-like"/>
    <property type="match status" value="1"/>
</dbReference>
<dbReference type="NCBIfam" id="TIGR00654">
    <property type="entry name" value="PhzF_family"/>
    <property type="match status" value="1"/>
</dbReference>
<proteinExistence type="inferred from homology"/>
<dbReference type="PANTHER" id="PTHR13774:SF32">
    <property type="entry name" value="ANTISENSE-ENHANCING SEQUENCE 1"/>
    <property type="match status" value="1"/>
</dbReference>